<dbReference type="AlphaFoldDB" id="A0AAU9IT80"/>
<protein>
    <submittedName>
        <fullName evidence="1">Uncharacterized protein</fullName>
    </submittedName>
</protein>
<keyword evidence="2" id="KW-1185">Reference proteome</keyword>
<sequence>MEVIVTALKEQKPYDELKDMLINWDGDGKTHIFLDLAIVHKCKEGVRLIGDMEGPNIYMTPYDLYDRVTPIYISQLLSSLHEDYNDILNYMIVRIEDSKPWNRRKYYLFIMKFSKFWSSKLPKGIIRMIGEEYL</sequence>
<gene>
    <name evidence="1" type="ORF">BSTOLATCC_MIC22165</name>
</gene>
<name>A0AAU9IT80_9CILI</name>
<organism evidence="1 2">
    <name type="scientific">Blepharisma stoltei</name>
    <dbReference type="NCBI Taxonomy" id="1481888"/>
    <lineage>
        <taxon>Eukaryota</taxon>
        <taxon>Sar</taxon>
        <taxon>Alveolata</taxon>
        <taxon>Ciliophora</taxon>
        <taxon>Postciliodesmatophora</taxon>
        <taxon>Heterotrichea</taxon>
        <taxon>Heterotrichida</taxon>
        <taxon>Blepharismidae</taxon>
        <taxon>Blepharisma</taxon>
    </lineage>
</organism>
<reference evidence="1" key="1">
    <citation type="submission" date="2021-09" db="EMBL/GenBank/DDBJ databases">
        <authorList>
            <consortium name="AG Swart"/>
            <person name="Singh M."/>
            <person name="Singh A."/>
            <person name="Seah K."/>
            <person name="Emmerich C."/>
        </authorList>
    </citation>
    <scope>NUCLEOTIDE SEQUENCE</scope>
    <source>
        <strain evidence="1">ATCC30299</strain>
    </source>
</reference>
<accession>A0AAU9IT80</accession>
<dbReference type="Proteomes" id="UP001162131">
    <property type="component" value="Unassembled WGS sequence"/>
</dbReference>
<evidence type="ECO:0000313" key="2">
    <source>
        <dbReference type="Proteomes" id="UP001162131"/>
    </source>
</evidence>
<proteinExistence type="predicted"/>
<comment type="caution">
    <text evidence="1">The sequence shown here is derived from an EMBL/GenBank/DDBJ whole genome shotgun (WGS) entry which is preliminary data.</text>
</comment>
<dbReference type="EMBL" id="CAJZBQ010000021">
    <property type="protein sequence ID" value="CAG9318801.1"/>
    <property type="molecule type" value="Genomic_DNA"/>
</dbReference>
<evidence type="ECO:0000313" key="1">
    <source>
        <dbReference type="EMBL" id="CAG9318801.1"/>
    </source>
</evidence>